<gene>
    <name evidence="1" type="ORF">mPipKuh1_010366</name>
</gene>
<dbReference type="Proteomes" id="UP000558488">
    <property type="component" value="Unassembled WGS sequence"/>
</dbReference>
<dbReference type="EMBL" id="JACAGB010000006">
    <property type="protein sequence ID" value="KAF6358544.1"/>
    <property type="molecule type" value="Genomic_DNA"/>
</dbReference>
<proteinExistence type="predicted"/>
<evidence type="ECO:0000313" key="2">
    <source>
        <dbReference type="Proteomes" id="UP000558488"/>
    </source>
</evidence>
<sequence>MRLGREITNVRLQISFRSIQGIKGDIMKNEDYCLLNSDICVFKAHKGIRQEGDLRLRSYFCFCSLPAASEELHPLNLSEPSGSYHSSSPNSMAGGLVICFQIPISSLGFSNLACFLLLTL</sequence>
<reference evidence="1 2" key="1">
    <citation type="journal article" date="2020" name="Nature">
        <title>Six reference-quality genomes reveal evolution of bat adaptations.</title>
        <authorList>
            <person name="Jebb D."/>
            <person name="Huang Z."/>
            <person name="Pippel M."/>
            <person name="Hughes G.M."/>
            <person name="Lavrichenko K."/>
            <person name="Devanna P."/>
            <person name="Winkler S."/>
            <person name="Jermiin L.S."/>
            <person name="Skirmuntt E.C."/>
            <person name="Katzourakis A."/>
            <person name="Burkitt-Gray L."/>
            <person name="Ray D.A."/>
            <person name="Sullivan K.A.M."/>
            <person name="Roscito J.G."/>
            <person name="Kirilenko B.M."/>
            <person name="Davalos L.M."/>
            <person name="Corthals A.P."/>
            <person name="Power M.L."/>
            <person name="Jones G."/>
            <person name="Ransome R.D."/>
            <person name="Dechmann D.K.N."/>
            <person name="Locatelli A.G."/>
            <person name="Puechmaille S.J."/>
            <person name="Fedrigo O."/>
            <person name="Jarvis E.D."/>
            <person name="Hiller M."/>
            <person name="Vernes S.C."/>
            <person name="Myers E.W."/>
            <person name="Teeling E.C."/>
        </authorList>
    </citation>
    <scope>NUCLEOTIDE SEQUENCE [LARGE SCALE GENOMIC DNA]</scope>
    <source>
        <strain evidence="1">MPipKuh1</strain>
        <tissue evidence="1">Flight muscle</tissue>
    </source>
</reference>
<organism evidence="1 2">
    <name type="scientific">Pipistrellus kuhlii</name>
    <name type="common">Kuhl's pipistrelle</name>
    <dbReference type="NCBI Taxonomy" id="59472"/>
    <lineage>
        <taxon>Eukaryota</taxon>
        <taxon>Metazoa</taxon>
        <taxon>Chordata</taxon>
        <taxon>Craniata</taxon>
        <taxon>Vertebrata</taxon>
        <taxon>Euteleostomi</taxon>
        <taxon>Mammalia</taxon>
        <taxon>Eutheria</taxon>
        <taxon>Laurasiatheria</taxon>
        <taxon>Chiroptera</taxon>
        <taxon>Yangochiroptera</taxon>
        <taxon>Vespertilionidae</taxon>
        <taxon>Pipistrellus</taxon>
    </lineage>
</organism>
<comment type="caution">
    <text evidence="1">The sequence shown here is derived from an EMBL/GenBank/DDBJ whole genome shotgun (WGS) entry which is preliminary data.</text>
</comment>
<evidence type="ECO:0000313" key="1">
    <source>
        <dbReference type="EMBL" id="KAF6358544.1"/>
    </source>
</evidence>
<dbReference type="AlphaFoldDB" id="A0A7J7Y9M5"/>
<accession>A0A7J7Y9M5</accession>
<name>A0A7J7Y9M5_PIPKU</name>
<keyword evidence="2" id="KW-1185">Reference proteome</keyword>
<protein>
    <submittedName>
        <fullName evidence="1">Uncharacterized protein</fullName>
    </submittedName>
</protein>